<organism evidence="2 3">
    <name type="scientific">Microbotryum silenes-dioicae</name>
    <dbReference type="NCBI Taxonomy" id="796604"/>
    <lineage>
        <taxon>Eukaryota</taxon>
        <taxon>Fungi</taxon>
        <taxon>Dikarya</taxon>
        <taxon>Basidiomycota</taxon>
        <taxon>Pucciniomycotina</taxon>
        <taxon>Microbotryomycetes</taxon>
        <taxon>Microbotryales</taxon>
        <taxon>Microbotryaceae</taxon>
        <taxon>Microbotryum</taxon>
    </lineage>
</organism>
<evidence type="ECO:0000256" key="1">
    <source>
        <dbReference type="SAM" id="MobiDB-lite"/>
    </source>
</evidence>
<name>A0A2X0MI30_9BASI</name>
<gene>
    <name evidence="2" type="primary">BQ5605_C009g05711</name>
    <name evidence="2" type="ORF">BQ5605_C009G05711</name>
</gene>
<reference evidence="2 3" key="1">
    <citation type="submission" date="2016-11" db="EMBL/GenBank/DDBJ databases">
        <authorList>
            <person name="Jaros S."/>
            <person name="Januszkiewicz K."/>
            <person name="Wedrychowicz H."/>
        </authorList>
    </citation>
    <scope>NUCLEOTIDE SEQUENCE [LARGE SCALE GENOMIC DNA]</scope>
</reference>
<evidence type="ECO:0000313" key="3">
    <source>
        <dbReference type="Proteomes" id="UP000249464"/>
    </source>
</evidence>
<dbReference type="EMBL" id="FQNC01000049">
    <property type="protein sequence ID" value="SGY84678.1"/>
    <property type="molecule type" value="Genomic_DNA"/>
</dbReference>
<accession>A0A2X0MI30</accession>
<keyword evidence="3" id="KW-1185">Reference proteome</keyword>
<evidence type="ECO:0000313" key="2">
    <source>
        <dbReference type="EMBL" id="SGY84678.1"/>
    </source>
</evidence>
<proteinExistence type="predicted"/>
<dbReference type="AlphaFoldDB" id="A0A2X0MI30"/>
<feature type="region of interest" description="Disordered" evidence="1">
    <location>
        <begin position="47"/>
        <end position="79"/>
    </location>
</feature>
<dbReference type="Proteomes" id="UP000249464">
    <property type="component" value="Unassembled WGS sequence"/>
</dbReference>
<protein>
    <submittedName>
        <fullName evidence="2">BQ5605_C009g05711 protein</fullName>
    </submittedName>
</protein>
<sequence length="79" mass="8925">MARIVTLEFLRSVVRPWSLLSGIGFSHQFVLDLVLASQGSGFNTMYQSKEGEEEEMTKRSVARKRGEDCLTDTKSQQRG</sequence>